<gene>
    <name evidence="1" type="ORF">M9H77_20266</name>
</gene>
<sequence length="452" mass="50412">MDLSRIEQAIKDSKGGITEKKEVVAAATLLVSSSGDDDDDDQNTSIKSSIDSGKALQLFLDHIPINSIPNFIIHNPYPALAVKTTDSVGYAIQLMCDKNIYVASVVDKLDSKFDKRQYPEESIGIIGLASMVLWFLQEEEQSRTHWKDDIGNTEIEDEDFFSMLQRNPPIAQTKVGELAKLFLWDPFFPIHMNDSLFHVLLLFAKHQLQVLPVTEQSNTVISGFVSPNAVIRALLESSGLEWFDNIADKALSEFRFGNKLNVQIYGDQNMVDAIRILWESKLGSIAVVERESKRLIGSVRSSDLYHLLTDVDLYNDRKNLKVDQFIQLDAVKVEKSHFTTKGKREDVEALSMSERLSLQKGTVSPMIAPVAGKKTDSLKKAMKELVDAESKLSFIIDEDGRVEGLITLNDIMVQFAPPCMDSRINGGGFFKSALQQTGCDIKGGTIVCDQKL</sequence>
<dbReference type="Proteomes" id="UP001060085">
    <property type="component" value="Linkage Group LG05"/>
</dbReference>
<proteinExistence type="predicted"/>
<protein>
    <submittedName>
        <fullName evidence="1">Uncharacterized protein</fullName>
    </submittedName>
</protein>
<evidence type="ECO:0000313" key="2">
    <source>
        <dbReference type="Proteomes" id="UP001060085"/>
    </source>
</evidence>
<organism evidence="1 2">
    <name type="scientific">Catharanthus roseus</name>
    <name type="common">Madagascar periwinkle</name>
    <name type="synonym">Vinca rosea</name>
    <dbReference type="NCBI Taxonomy" id="4058"/>
    <lineage>
        <taxon>Eukaryota</taxon>
        <taxon>Viridiplantae</taxon>
        <taxon>Streptophyta</taxon>
        <taxon>Embryophyta</taxon>
        <taxon>Tracheophyta</taxon>
        <taxon>Spermatophyta</taxon>
        <taxon>Magnoliopsida</taxon>
        <taxon>eudicotyledons</taxon>
        <taxon>Gunneridae</taxon>
        <taxon>Pentapetalae</taxon>
        <taxon>asterids</taxon>
        <taxon>lamiids</taxon>
        <taxon>Gentianales</taxon>
        <taxon>Apocynaceae</taxon>
        <taxon>Rauvolfioideae</taxon>
        <taxon>Vinceae</taxon>
        <taxon>Catharanthinae</taxon>
        <taxon>Catharanthus</taxon>
    </lineage>
</organism>
<name>A0ACC0AJ63_CATRO</name>
<accession>A0ACC0AJ63</accession>
<keyword evidence="2" id="KW-1185">Reference proteome</keyword>
<comment type="caution">
    <text evidence="1">The sequence shown here is derived from an EMBL/GenBank/DDBJ whole genome shotgun (WGS) entry which is preliminary data.</text>
</comment>
<evidence type="ECO:0000313" key="1">
    <source>
        <dbReference type="EMBL" id="KAI5660943.1"/>
    </source>
</evidence>
<dbReference type="EMBL" id="CM044705">
    <property type="protein sequence ID" value="KAI5660943.1"/>
    <property type="molecule type" value="Genomic_DNA"/>
</dbReference>
<reference evidence="2" key="1">
    <citation type="journal article" date="2023" name="Nat. Plants">
        <title>Single-cell RNA sequencing provides a high-resolution roadmap for understanding the multicellular compartmentation of specialized metabolism.</title>
        <authorList>
            <person name="Sun S."/>
            <person name="Shen X."/>
            <person name="Li Y."/>
            <person name="Li Y."/>
            <person name="Wang S."/>
            <person name="Li R."/>
            <person name="Zhang H."/>
            <person name="Shen G."/>
            <person name="Guo B."/>
            <person name="Wei J."/>
            <person name="Xu J."/>
            <person name="St-Pierre B."/>
            <person name="Chen S."/>
            <person name="Sun C."/>
        </authorList>
    </citation>
    <scope>NUCLEOTIDE SEQUENCE [LARGE SCALE GENOMIC DNA]</scope>
</reference>